<dbReference type="InterPro" id="IPR036900">
    <property type="entry name" value="A-D-PHexomutase_C_sf"/>
</dbReference>
<reference evidence="6" key="1">
    <citation type="journal article" date="2013" name="Stand. Genomic Sci.">
        <title>Genome sequence of the thermophilic fresh-water bacterium Spirochaeta caldaria type strain (H1(T)), reclassification of Spirochaeta caldaria, Spirochaeta stenostrepta, and Spirochaeta zuelzerae in the genus Treponema as Treponema caldaria comb. nov., Treponema stenostrepta comb. nov., and Treponema zuelzerae comb. nov., and emendation of the genus Treponema.</title>
        <authorList>
            <person name="Abt B."/>
            <person name="Goker M."/>
            <person name="Scheuner C."/>
            <person name="Han C."/>
            <person name="Lu M."/>
            <person name="Misra M."/>
            <person name="Lapidus A."/>
            <person name="Nolan M."/>
            <person name="Lucas S."/>
            <person name="Hammon N."/>
            <person name="Deshpande S."/>
            <person name="Cheng J.F."/>
            <person name="Tapia R."/>
            <person name="Goodwin L.A."/>
            <person name="Pitluck S."/>
            <person name="Liolios K."/>
            <person name="Pagani I."/>
            <person name="Ivanova N."/>
            <person name="Mavromatis K."/>
            <person name="Mikhailova N."/>
            <person name="Huntemann M."/>
            <person name="Pati A."/>
            <person name="Chen A."/>
            <person name="Palaniappan K."/>
            <person name="Land M."/>
            <person name="Hauser L."/>
            <person name="Jeffries C.D."/>
            <person name="Rohde M."/>
            <person name="Spring S."/>
            <person name="Gronow S."/>
            <person name="Detter J.C."/>
            <person name="Bristow J."/>
            <person name="Eisen J.A."/>
            <person name="Markowitz V."/>
            <person name="Hugenholtz P."/>
            <person name="Kyrpides N.C."/>
            <person name="Woyke T."/>
            <person name="Klenk H.P."/>
        </authorList>
    </citation>
    <scope>NUCLEOTIDE SEQUENCE</scope>
    <source>
        <strain evidence="6">ATCC 51460 / DSM 7334 / H1</strain>
    </source>
</reference>
<dbReference type="PANTHER" id="PTHR42946">
    <property type="entry name" value="PHOSPHOHEXOSE MUTASE"/>
    <property type="match status" value="1"/>
</dbReference>
<dbReference type="eggNOG" id="COG1109">
    <property type="taxonomic scope" value="Bacteria"/>
</dbReference>
<dbReference type="InterPro" id="IPR005844">
    <property type="entry name" value="A-D-PHexomutase_a/b/a-I"/>
</dbReference>
<dbReference type="OrthoDB" id="9806956at2"/>
<dbReference type="Proteomes" id="UP000000503">
    <property type="component" value="Chromosome"/>
</dbReference>
<protein>
    <submittedName>
        <fullName evidence="5">Phosphoglucomutase/phosphomannomutase alpha/beta/alpha domain I</fullName>
    </submittedName>
</protein>
<evidence type="ECO:0000313" key="6">
    <source>
        <dbReference type="Proteomes" id="UP000000503"/>
    </source>
</evidence>
<dbReference type="KEGG" id="scd:Spica_1039"/>
<dbReference type="GO" id="GO:0004615">
    <property type="term" value="F:phosphomannomutase activity"/>
    <property type="evidence" value="ECO:0007669"/>
    <property type="project" value="TreeGrafter"/>
</dbReference>
<gene>
    <name evidence="5" type="ordered locus">Spica_1039</name>
</gene>
<name>F8EXG1_GRAC1</name>
<comment type="similarity">
    <text evidence="2">Belongs to the phosphohexose mutase family.</text>
</comment>
<dbReference type="PANTHER" id="PTHR42946:SF1">
    <property type="entry name" value="PHOSPHOGLUCOMUTASE (ALPHA-D-GLUCOSE-1,6-BISPHOSPHATE-DEPENDENT)"/>
    <property type="match status" value="1"/>
</dbReference>
<feature type="domain" description="Alpha-D-phosphohexomutase alpha/beta/alpha" evidence="4">
    <location>
        <begin position="72"/>
        <end position="194"/>
    </location>
</feature>
<dbReference type="SUPFAM" id="SSF55957">
    <property type="entry name" value="Phosphoglucomutase, C-terminal domain"/>
    <property type="match status" value="1"/>
</dbReference>
<comment type="cofactor">
    <cofactor evidence="1">
        <name>Mg(2+)</name>
        <dbReference type="ChEBI" id="CHEBI:18420"/>
    </cofactor>
</comment>
<evidence type="ECO:0000259" key="4">
    <source>
        <dbReference type="Pfam" id="PF02878"/>
    </source>
</evidence>
<evidence type="ECO:0000256" key="2">
    <source>
        <dbReference type="ARBA" id="ARBA00010231"/>
    </source>
</evidence>
<evidence type="ECO:0000256" key="3">
    <source>
        <dbReference type="ARBA" id="ARBA00022553"/>
    </source>
</evidence>
<dbReference type="RefSeq" id="WP_013968499.1">
    <property type="nucleotide sequence ID" value="NC_015732.1"/>
</dbReference>
<dbReference type="AlphaFoldDB" id="F8EXG1"/>
<dbReference type="EMBL" id="CP002868">
    <property type="protein sequence ID" value="AEJ19188.1"/>
    <property type="molecule type" value="Genomic_DNA"/>
</dbReference>
<accession>F8EXG1</accession>
<dbReference type="SUPFAM" id="SSF53738">
    <property type="entry name" value="Phosphoglucomutase, first 3 domains"/>
    <property type="match status" value="1"/>
</dbReference>
<dbReference type="Pfam" id="PF02878">
    <property type="entry name" value="PGM_PMM_I"/>
    <property type="match status" value="1"/>
</dbReference>
<evidence type="ECO:0000313" key="5">
    <source>
        <dbReference type="EMBL" id="AEJ19188.1"/>
    </source>
</evidence>
<dbReference type="HOGENOM" id="CLU_032204_0_0_12"/>
<evidence type="ECO:0000256" key="1">
    <source>
        <dbReference type="ARBA" id="ARBA00001946"/>
    </source>
</evidence>
<sequence length="647" mass="72295">MAPIRHPGTGLFLGDPDVIPLQSINESTIHTELECALQNLILSASGWRTVFTLSGYEEDPANQIGDAHSCIVATAALVFSDYLKQKIGTPKPVIIVGQDSRPTGTAIADIIIRTLIATGCEVRYTFIIAAPEIMAYVREGSFYKIGHQRHLDGFVYISASHNPIGHNGIKFGLNDGGVLSASEAKILIETFQKTIQASDHLARLQQLLTTVHSDTITSLYEKIDVIKQEAYSAYLHFTNEVITGSQNQEIQQRVFSYIEETTKQQGMGILIDFNGSARTTSIDRYFLESLGCTVASINDKPREIAHRIVPEGESLEPCRQNLEALHEQNPAFVLGYVPDCDGDRGNLVIWDEFIKTSRSLEAQEVFALCCVAELAHMVFTGELRYDKKGNAIDKVAVAINDPTSMRIDRIAQAFDVSVFRAEVGEANVVGLARRLREQGYKVRILGEGAAGGNITHPSSVRDPIDTIGAILKLLTIRSHQDTMGLFEIWCELSGQAEAYRNDFTLSTIINTLPSFISTSAYAPEAILKIKTTDHALLKERFQYIFLHEWELRKEELASRYGIIEWEALAYNGMDERRNILNFREAGKGGLKILFRNFHNVEIAYIWMRGSGTEPVFRIMADVAGKDYRIERDLLTWLRQMIEKADNV</sequence>
<dbReference type="GO" id="GO:0005975">
    <property type="term" value="P:carbohydrate metabolic process"/>
    <property type="evidence" value="ECO:0007669"/>
    <property type="project" value="InterPro"/>
</dbReference>
<proteinExistence type="inferred from homology"/>
<dbReference type="InterPro" id="IPR016055">
    <property type="entry name" value="A-D-PHexomutase_a/b/a-I/II/III"/>
</dbReference>
<keyword evidence="6" id="KW-1185">Reference proteome</keyword>
<keyword evidence="3" id="KW-0597">Phosphoprotein</keyword>
<organism evidence="5 6">
    <name type="scientific">Gracilinema caldarium (strain ATCC 51460 / DSM 7334 / H1)</name>
    <name type="common">Treponema caldarium</name>
    <dbReference type="NCBI Taxonomy" id="744872"/>
    <lineage>
        <taxon>Bacteria</taxon>
        <taxon>Pseudomonadati</taxon>
        <taxon>Spirochaetota</taxon>
        <taxon>Spirochaetia</taxon>
        <taxon>Spirochaetales</taxon>
        <taxon>Breznakiellaceae</taxon>
        <taxon>Gracilinema</taxon>
    </lineage>
</organism>
<dbReference type="STRING" id="744872.Spica_1039"/>
<dbReference type="Gene3D" id="3.40.120.10">
    <property type="entry name" value="Alpha-D-Glucose-1,6-Bisphosphate, subunit A, domain 3"/>
    <property type="match status" value="3"/>
</dbReference>
<dbReference type="InterPro" id="IPR050060">
    <property type="entry name" value="Phosphoglucosamine_mutase"/>
</dbReference>